<feature type="transmembrane region" description="Helical" evidence="8">
    <location>
        <begin position="132"/>
        <end position="153"/>
    </location>
</feature>
<evidence type="ECO:0000256" key="2">
    <source>
        <dbReference type="ARBA" id="ARBA00007935"/>
    </source>
</evidence>
<dbReference type="EMBL" id="FXBL01000004">
    <property type="protein sequence ID" value="SMH28024.1"/>
    <property type="molecule type" value="Genomic_DNA"/>
</dbReference>
<dbReference type="Proteomes" id="UP000193083">
    <property type="component" value="Unassembled WGS sequence"/>
</dbReference>
<organism evidence="9 10">
    <name type="scientific">Mesorhizobium australicum</name>
    <dbReference type="NCBI Taxonomy" id="536018"/>
    <lineage>
        <taxon>Bacteria</taxon>
        <taxon>Pseudomonadati</taxon>
        <taxon>Pseudomonadota</taxon>
        <taxon>Alphaproteobacteria</taxon>
        <taxon>Hyphomicrobiales</taxon>
        <taxon>Phyllobacteriaceae</taxon>
        <taxon>Mesorhizobium</taxon>
    </lineage>
</organism>
<comment type="subcellular location">
    <subcellularLocation>
        <location evidence="1">Cell membrane</location>
        <topology evidence="1">Multi-pass membrane protein</topology>
    </subcellularLocation>
</comment>
<dbReference type="GO" id="GO:0033214">
    <property type="term" value="P:siderophore-iron import into cell"/>
    <property type="evidence" value="ECO:0007669"/>
    <property type="project" value="TreeGrafter"/>
</dbReference>
<accession>A0A1X7MTS7</accession>
<evidence type="ECO:0000256" key="5">
    <source>
        <dbReference type="ARBA" id="ARBA00022692"/>
    </source>
</evidence>
<protein>
    <submittedName>
        <fullName evidence="9">Iron complex transport system permease protein</fullName>
    </submittedName>
</protein>
<feature type="transmembrane region" description="Helical" evidence="8">
    <location>
        <begin position="102"/>
        <end position="120"/>
    </location>
</feature>
<dbReference type="PANTHER" id="PTHR30472:SF1">
    <property type="entry name" value="FE(3+) DICITRATE TRANSPORT SYSTEM PERMEASE PROTEIN FECC-RELATED"/>
    <property type="match status" value="1"/>
</dbReference>
<evidence type="ECO:0000313" key="10">
    <source>
        <dbReference type="Proteomes" id="UP000193083"/>
    </source>
</evidence>
<keyword evidence="4" id="KW-1003">Cell membrane</keyword>
<dbReference type="CDD" id="cd06550">
    <property type="entry name" value="TM_ABC_iron-siderophores_like"/>
    <property type="match status" value="1"/>
</dbReference>
<keyword evidence="5 8" id="KW-0812">Transmembrane</keyword>
<dbReference type="InterPro" id="IPR000522">
    <property type="entry name" value="ABC_transptr_permease_BtuC"/>
</dbReference>
<dbReference type="SUPFAM" id="SSF81345">
    <property type="entry name" value="ABC transporter involved in vitamin B12 uptake, BtuC"/>
    <property type="match status" value="1"/>
</dbReference>
<dbReference type="Pfam" id="PF01032">
    <property type="entry name" value="FecCD"/>
    <property type="match status" value="1"/>
</dbReference>
<dbReference type="PANTHER" id="PTHR30472">
    <property type="entry name" value="FERRIC ENTEROBACTIN TRANSPORT SYSTEM PERMEASE PROTEIN"/>
    <property type="match status" value="1"/>
</dbReference>
<proteinExistence type="inferred from homology"/>
<keyword evidence="7 8" id="KW-0472">Membrane</keyword>
<dbReference type="GO" id="GO:0022857">
    <property type="term" value="F:transmembrane transporter activity"/>
    <property type="evidence" value="ECO:0007669"/>
    <property type="project" value="InterPro"/>
</dbReference>
<feature type="transmembrane region" description="Helical" evidence="8">
    <location>
        <begin position="173"/>
        <end position="195"/>
    </location>
</feature>
<evidence type="ECO:0000256" key="4">
    <source>
        <dbReference type="ARBA" id="ARBA00022475"/>
    </source>
</evidence>
<feature type="transmembrane region" description="Helical" evidence="8">
    <location>
        <begin position="42"/>
        <end position="62"/>
    </location>
</feature>
<reference evidence="9 10" key="1">
    <citation type="submission" date="2017-04" db="EMBL/GenBank/DDBJ databases">
        <authorList>
            <person name="Afonso C.L."/>
            <person name="Miller P.J."/>
            <person name="Scott M.A."/>
            <person name="Spackman E."/>
            <person name="Goraichik I."/>
            <person name="Dimitrov K.M."/>
            <person name="Suarez D.L."/>
            <person name="Swayne D.E."/>
        </authorList>
    </citation>
    <scope>NUCLEOTIDE SEQUENCE [LARGE SCALE GENOMIC DNA]</scope>
    <source>
        <strain evidence="9 10">B5P</strain>
    </source>
</reference>
<dbReference type="OrthoDB" id="9811975at2"/>
<feature type="transmembrane region" description="Helical" evidence="8">
    <location>
        <begin position="289"/>
        <end position="308"/>
    </location>
</feature>
<evidence type="ECO:0000256" key="7">
    <source>
        <dbReference type="ARBA" id="ARBA00023136"/>
    </source>
</evidence>
<sequence>MALVAIWSVTLGTTSIAMSDVLAAIFAFDGSREHLVVTTLRLPRVLAGLLAGAALGVAGAIMQAVTNNPLASPGLLGVNAGAAFAVVIAMSILGVASSSAHVWFAFGGAATAAVVVYALASAGTAGATPLKLVLAGVVLATFLTSLTTAMLIFDQTTLDAVRLWTAGSLTGRTAAQVAAVAPYILAGLTLALMFRRHLMTLSLGTDVARSVGQNPLWWRGLAVVIVILLAGGAVSLAGPIGFVGLVVPHIARMTVGVDYRWIIPFSAAGGALLVVLADTLGRTLFASQSFPVGVTMALVGAPFFIWLARRAGETR</sequence>
<evidence type="ECO:0000256" key="6">
    <source>
        <dbReference type="ARBA" id="ARBA00022989"/>
    </source>
</evidence>
<evidence type="ECO:0000256" key="8">
    <source>
        <dbReference type="SAM" id="Phobius"/>
    </source>
</evidence>
<gene>
    <name evidence="9" type="ORF">SAMN02982922_0705</name>
</gene>
<comment type="similarity">
    <text evidence="2">Belongs to the binding-protein-dependent transport system permease family. FecCD subfamily.</text>
</comment>
<name>A0A1X7MTS7_9HYPH</name>
<feature type="transmembrane region" description="Helical" evidence="8">
    <location>
        <begin position="216"/>
        <end position="247"/>
    </location>
</feature>
<keyword evidence="3" id="KW-0813">Transport</keyword>
<evidence type="ECO:0000256" key="3">
    <source>
        <dbReference type="ARBA" id="ARBA00022448"/>
    </source>
</evidence>
<dbReference type="Gene3D" id="1.10.3470.10">
    <property type="entry name" value="ABC transporter involved in vitamin B12 uptake, BtuC"/>
    <property type="match status" value="1"/>
</dbReference>
<keyword evidence="10" id="KW-1185">Reference proteome</keyword>
<dbReference type="GO" id="GO:0005886">
    <property type="term" value="C:plasma membrane"/>
    <property type="evidence" value="ECO:0007669"/>
    <property type="project" value="UniProtKB-SubCell"/>
</dbReference>
<dbReference type="AlphaFoldDB" id="A0A1X7MTS7"/>
<evidence type="ECO:0000313" key="9">
    <source>
        <dbReference type="EMBL" id="SMH28024.1"/>
    </source>
</evidence>
<feature type="transmembrane region" description="Helical" evidence="8">
    <location>
        <begin position="74"/>
        <end position="96"/>
    </location>
</feature>
<dbReference type="InterPro" id="IPR037294">
    <property type="entry name" value="ABC_BtuC-like"/>
</dbReference>
<dbReference type="FunFam" id="1.10.3470.10:FF:000001">
    <property type="entry name" value="Vitamin B12 ABC transporter permease BtuC"/>
    <property type="match status" value="1"/>
</dbReference>
<evidence type="ECO:0000256" key="1">
    <source>
        <dbReference type="ARBA" id="ARBA00004651"/>
    </source>
</evidence>
<keyword evidence="6 8" id="KW-1133">Transmembrane helix</keyword>
<feature type="transmembrane region" description="Helical" evidence="8">
    <location>
        <begin position="259"/>
        <end position="277"/>
    </location>
</feature>